<dbReference type="GO" id="GO:0051536">
    <property type="term" value="F:iron-sulfur cluster binding"/>
    <property type="evidence" value="ECO:0007669"/>
    <property type="project" value="UniProtKB-KW"/>
</dbReference>
<reference evidence="6 7" key="1">
    <citation type="submission" date="2019-11" db="EMBL/GenBank/DDBJ databases">
        <title>Comparative genomics of hydrocarbon-degrading Desulfosarcina strains.</title>
        <authorList>
            <person name="Watanabe M."/>
            <person name="Kojima H."/>
            <person name="Fukui M."/>
        </authorList>
    </citation>
    <scope>NUCLEOTIDE SEQUENCE [LARGE SCALE GENOMIC DNA]</scope>
    <source>
        <strain evidence="6 7">PL12</strain>
    </source>
</reference>
<evidence type="ECO:0000256" key="3">
    <source>
        <dbReference type="ARBA" id="ARBA00023004"/>
    </source>
</evidence>
<feature type="domain" description="F420-non-reducing hydrogenase iron-sulfur subunit D" evidence="5">
    <location>
        <begin position="1"/>
        <end position="39"/>
    </location>
</feature>
<dbReference type="Pfam" id="PF02662">
    <property type="entry name" value="FlpD"/>
    <property type="match status" value="1"/>
</dbReference>
<dbReference type="InterPro" id="IPR003813">
    <property type="entry name" value="MvhD/FlpD"/>
</dbReference>
<organism evidence="6 7">
    <name type="scientific">Desulfosarcina alkanivorans</name>
    <dbReference type="NCBI Taxonomy" id="571177"/>
    <lineage>
        <taxon>Bacteria</taxon>
        <taxon>Pseudomonadati</taxon>
        <taxon>Thermodesulfobacteriota</taxon>
        <taxon>Desulfobacteria</taxon>
        <taxon>Desulfobacterales</taxon>
        <taxon>Desulfosarcinaceae</taxon>
        <taxon>Desulfosarcina</taxon>
    </lineage>
</organism>
<evidence type="ECO:0000256" key="4">
    <source>
        <dbReference type="ARBA" id="ARBA00023014"/>
    </source>
</evidence>
<evidence type="ECO:0000313" key="6">
    <source>
        <dbReference type="EMBL" id="BBO71520.1"/>
    </source>
</evidence>
<name>A0A5K7YT80_9BACT</name>
<evidence type="ECO:0000259" key="5">
    <source>
        <dbReference type="Pfam" id="PF02662"/>
    </source>
</evidence>
<evidence type="ECO:0000256" key="2">
    <source>
        <dbReference type="ARBA" id="ARBA00023002"/>
    </source>
</evidence>
<dbReference type="AlphaFoldDB" id="A0A5K7YT80"/>
<accession>A0A5K7YT80</accession>
<evidence type="ECO:0000313" key="7">
    <source>
        <dbReference type="Proteomes" id="UP000427906"/>
    </source>
</evidence>
<proteinExistence type="predicted"/>
<dbReference type="KEGG" id="dalk:DSCA_54500"/>
<keyword evidence="3" id="KW-0408">Iron</keyword>
<dbReference type="Proteomes" id="UP000427906">
    <property type="component" value="Chromosome"/>
</dbReference>
<dbReference type="GO" id="GO:0016491">
    <property type="term" value="F:oxidoreductase activity"/>
    <property type="evidence" value="ECO:0007669"/>
    <property type="project" value="UniProtKB-KW"/>
</dbReference>
<dbReference type="EMBL" id="AP021874">
    <property type="protein sequence ID" value="BBO71520.1"/>
    <property type="molecule type" value="Genomic_DNA"/>
</dbReference>
<protein>
    <recommendedName>
        <fullName evidence="5">F420-non-reducing hydrogenase iron-sulfur subunit D domain-containing protein</fullName>
    </recommendedName>
</protein>
<evidence type="ECO:0000256" key="1">
    <source>
        <dbReference type="ARBA" id="ARBA00022723"/>
    </source>
</evidence>
<keyword evidence="1" id="KW-0479">Metal-binding</keyword>
<keyword evidence="7" id="KW-1185">Reference proteome</keyword>
<sequence>MEYMGIERDRLHMSWVSSAEATKFIDVVTQVTEAVRALGPNKHFVKQQAKVA</sequence>
<gene>
    <name evidence="6" type="ORF">DSCA_54500</name>
</gene>
<keyword evidence="4" id="KW-0411">Iron-sulfur</keyword>
<keyword evidence="2" id="KW-0560">Oxidoreductase</keyword>
<dbReference type="GO" id="GO:0046872">
    <property type="term" value="F:metal ion binding"/>
    <property type="evidence" value="ECO:0007669"/>
    <property type="project" value="UniProtKB-KW"/>
</dbReference>